<proteinExistence type="predicted"/>
<organism evidence="7 8">
    <name type="scientific">Prunus persica</name>
    <name type="common">Peach</name>
    <name type="synonym">Amygdalus persica</name>
    <dbReference type="NCBI Taxonomy" id="3760"/>
    <lineage>
        <taxon>Eukaryota</taxon>
        <taxon>Viridiplantae</taxon>
        <taxon>Streptophyta</taxon>
        <taxon>Embryophyta</taxon>
        <taxon>Tracheophyta</taxon>
        <taxon>Spermatophyta</taxon>
        <taxon>Magnoliopsida</taxon>
        <taxon>eudicotyledons</taxon>
        <taxon>Gunneridae</taxon>
        <taxon>Pentapetalae</taxon>
        <taxon>rosids</taxon>
        <taxon>fabids</taxon>
        <taxon>Rosales</taxon>
        <taxon>Rosaceae</taxon>
        <taxon>Amygdaloideae</taxon>
        <taxon>Amygdaleae</taxon>
        <taxon>Prunus</taxon>
    </lineage>
</organism>
<dbReference type="InterPro" id="IPR057765">
    <property type="entry name" value="MS1-like_ubiquitin"/>
</dbReference>
<evidence type="ECO:0000256" key="5">
    <source>
        <dbReference type="ARBA" id="ARBA00023163"/>
    </source>
</evidence>
<dbReference type="EMBL" id="CM007654">
    <property type="protein sequence ID" value="ONI14624.1"/>
    <property type="molecule type" value="Genomic_DNA"/>
</dbReference>
<dbReference type="SMART" id="SM00249">
    <property type="entry name" value="PHD"/>
    <property type="match status" value="1"/>
</dbReference>
<evidence type="ECO:0000256" key="4">
    <source>
        <dbReference type="ARBA" id="ARBA00023015"/>
    </source>
</evidence>
<evidence type="ECO:0000256" key="2">
    <source>
        <dbReference type="ARBA" id="ARBA00022771"/>
    </source>
</evidence>
<dbReference type="STRING" id="3760.A0A251PSR9"/>
<sequence>MVVNERPPKRMKRRITADLNDFFTFPSESASANHVGPFRTCVRDFISKHALLPPPSSLFPHLMTWQVLFRVGDLHDPHASSSSSTDAAVVCLDIVEEDVARSRSVYCDHCRVVGWSGHPVCWKRYHFIIKADGNSIGGYHKPCMCCGDVVHIYESKCKSCNLDASTNDVEDWVYNQLENTTHLLHGVVHSNGFGHLLRVNGREGGSRVLSGCHIMDFWDRLCKALRVRMVSVMDVSKKYGLEYRLLHSIIKGHPWYGDWGYEFAAGSFALTRDSYKLAIETLSSLPLSIFLSQGRKLGSRIHDIILRYKSLSERELENMRDLFGVLISLVHDAHKCSSRVDDAVSKKRRASTSEVLCTWNSDIECVEEAMLKVLRAVSGSNWVSGRNLKGAVYKVAPPELLDYCLRELGGKMVADGMVVCSRYNPDTEAFEYRLEAGSASSKGSTACTGSSISSRLSEETILLDMRCLYEAMLQPQTMMKNVPQVTRDLTISSAEKLLYCKQFVKDYKPEKMSTNDPSVTCVLCRVEFTDESEEYATINPPPELIVLSNATVSDLKIAASKAFQDVYLILKRFKAEELLDYGGVDESTQIKHLLGSTESVRVRGRCNAKSVWSKYMMERGIERWTVDCSCGAKDDDGERMFTCDVCGVWRHTKCSGIPDFDSVPAKFVCDRCKSSVFVAKSGGPCKDEIVANVAGDSCSRAGNSLTGPPDVR</sequence>
<protein>
    <recommendedName>
        <fullName evidence="6">Zinc finger PHD-type domain-containing protein</fullName>
    </recommendedName>
</protein>
<dbReference type="Proteomes" id="UP000006882">
    <property type="component" value="Chromosome G4"/>
</dbReference>
<keyword evidence="2" id="KW-0863">Zinc-finger</keyword>
<dbReference type="SUPFAM" id="SSF57903">
    <property type="entry name" value="FYVE/PHD zinc finger"/>
    <property type="match status" value="1"/>
</dbReference>
<gene>
    <name evidence="7" type="ORF">PRUPE_4G288800</name>
</gene>
<dbReference type="InterPro" id="IPR011011">
    <property type="entry name" value="Znf_FYVE_PHD"/>
</dbReference>
<keyword evidence="8" id="KW-1185">Reference proteome</keyword>
<name>A0A251PSR9_PRUPE</name>
<feature type="domain" description="Zinc finger PHD-type" evidence="6">
    <location>
        <begin position="627"/>
        <end position="673"/>
    </location>
</feature>
<dbReference type="InterPro" id="IPR059080">
    <property type="entry name" value="WHD_PTC1"/>
</dbReference>
<keyword evidence="3" id="KW-0862">Zinc</keyword>
<dbReference type="Pfam" id="PF00628">
    <property type="entry name" value="PHD"/>
    <property type="match status" value="1"/>
</dbReference>
<evidence type="ECO:0000256" key="3">
    <source>
        <dbReference type="ARBA" id="ARBA00022833"/>
    </source>
</evidence>
<dbReference type="Pfam" id="PF25565">
    <property type="entry name" value="Ubiquitin_At1g33420"/>
    <property type="match status" value="1"/>
</dbReference>
<accession>A0A251PSR9</accession>
<dbReference type="Gramene" id="ONI14624">
    <property type="protein sequence ID" value="ONI14624"/>
    <property type="gene ID" value="PRUPE_4G288800"/>
</dbReference>
<evidence type="ECO:0000256" key="1">
    <source>
        <dbReference type="ARBA" id="ARBA00022723"/>
    </source>
</evidence>
<reference evidence="7 8" key="1">
    <citation type="journal article" date="2013" name="Nat. Genet.">
        <title>The high-quality draft genome of peach (Prunus persica) identifies unique patterns of genetic diversity, domestication and genome evolution.</title>
        <authorList>
            <consortium name="International Peach Genome Initiative"/>
            <person name="Verde I."/>
            <person name="Abbott A.G."/>
            <person name="Scalabrin S."/>
            <person name="Jung S."/>
            <person name="Shu S."/>
            <person name="Marroni F."/>
            <person name="Zhebentyayeva T."/>
            <person name="Dettori M.T."/>
            <person name="Grimwood J."/>
            <person name="Cattonaro F."/>
            <person name="Zuccolo A."/>
            <person name="Rossini L."/>
            <person name="Jenkins J."/>
            <person name="Vendramin E."/>
            <person name="Meisel L.A."/>
            <person name="Decroocq V."/>
            <person name="Sosinski B."/>
            <person name="Prochnik S."/>
            <person name="Mitros T."/>
            <person name="Policriti A."/>
            <person name="Cipriani G."/>
            <person name="Dondini L."/>
            <person name="Ficklin S."/>
            <person name="Goodstein D.M."/>
            <person name="Xuan P."/>
            <person name="Del Fabbro C."/>
            <person name="Aramini V."/>
            <person name="Copetti D."/>
            <person name="Gonzalez S."/>
            <person name="Horner D.S."/>
            <person name="Falchi R."/>
            <person name="Lucas S."/>
            <person name="Mica E."/>
            <person name="Maldonado J."/>
            <person name="Lazzari B."/>
            <person name="Bielenberg D."/>
            <person name="Pirona R."/>
            <person name="Miculan M."/>
            <person name="Barakat A."/>
            <person name="Testolin R."/>
            <person name="Stella A."/>
            <person name="Tartarini S."/>
            <person name="Tonutti P."/>
            <person name="Arus P."/>
            <person name="Orellana A."/>
            <person name="Wells C."/>
            <person name="Main D."/>
            <person name="Vizzotto G."/>
            <person name="Silva H."/>
            <person name="Salamini F."/>
            <person name="Schmutz J."/>
            <person name="Morgante M."/>
            <person name="Rokhsar D.S."/>
        </authorList>
    </citation>
    <scope>NUCLEOTIDE SEQUENCE [LARGE SCALE GENOMIC DNA]</scope>
    <source>
        <strain evidence="8">cv. Nemared</strain>
    </source>
</reference>
<dbReference type="OrthoDB" id="436852at2759"/>
<dbReference type="GO" id="GO:0008270">
    <property type="term" value="F:zinc ion binding"/>
    <property type="evidence" value="ECO:0007669"/>
    <property type="project" value="UniProtKB-KW"/>
</dbReference>
<dbReference type="CDD" id="cd15556">
    <property type="entry name" value="PHD_MMD1_like"/>
    <property type="match status" value="1"/>
</dbReference>
<keyword evidence="1" id="KW-0479">Metal-binding</keyword>
<dbReference type="InterPro" id="IPR058054">
    <property type="entry name" value="Znf_MS1-like"/>
</dbReference>
<dbReference type="InterPro" id="IPR001965">
    <property type="entry name" value="Znf_PHD"/>
</dbReference>
<evidence type="ECO:0000313" key="7">
    <source>
        <dbReference type="EMBL" id="ONI14624.1"/>
    </source>
</evidence>
<dbReference type="Gene3D" id="3.30.40.10">
    <property type="entry name" value="Zinc/RING finger domain, C3HC4 (zinc finger)"/>
    <property type="match status" value="1"/>
</dbReference>
<dbReference type="Pfam" id="PF25874">
    <property type="entry name" value="WHD_plant_repro"/>
    <property type="match status" value="1"/>
</dbReference>
<dbReference type="eggNOG" id="KOG1844">
    <property type="taxonomic scope" value="Eukaryota"/>
</dbReference>
<keyword evidence="5" id="KW-0804">Transcription</keyword>
<evidence type="ECO:0000313" key="8">
    <source>
        <dbReference type="Proteomes" id="UP000006882"/>
    </source>
</evidence>
<evidence type="ECO:0000259" key="6">
    <source>
        <dbReference type="SMART" id="SM00249"/>
    </source>
</evidence>
<dbReference type="InterPro" id="IPR019787">
    <property type="entry name" value="Znf_PHD-finger"/>
</dbReference>
<dbReference type="AlphaFoldDB" id="A0A251PSR9"/>
<dbReference type="PANTHER" id="PTHR46201">
    <property type="entry name" value="PHD FINGER PROTEIN MALE MEIOCYTE DEATH 1-RELATED"/>
    <property type="match status" value="1"/>
</dbReference>
<dbReference type="InterPro" id="IPR013083">
    <property type="entry name" value="Znf_RING/FYVE/PHD"/>
</dbReference>
<keyword evidence="4" id="KW-0805">Transcription regulation</keyword>
<dbReference type="PANTHER" id="PTHR46201:SF3">
    <property type="entry name" value="OS01G0877500 PROTEIN"/>
    <property type="match status" value="1"/>
</dbReference>